<keyword evidence="2" id="KW-1185">Reference proteome</keyword>
<dbReference type="EMBL" id="MU004230">
    <property type="protein sequence ID" value="KAF2674868.1"/>
    <property type="molecule type" value="Genomic_DNA"/>
</dbReference>
<dbReference type="AlphaFoldDB" id="A0A6A6UUX1"/>
<organism evidence="1 2">
    <name type="scientific">Microthyrium microscopicum</name>
    <dbReference type="NCBI Taxonomy" id="703497"/>
    <lineage>
        <taxon>Eukaryota</taxon>
        <taxon>Fungi</taxon>
        <taxon>Dikarya</taxon>
        <taxon>Ascomycota</taxon>
        <taxon>Pezizomycotina</taxon>
        <taxon>Dothideomycetes</taxon>
        <taxon>Dothideomycetes incertae sedis</taxon>
        <taxon>Microthyriales</taxon>
        <taxon>Microthyriaceae</taxon>
        <taxon>Microthyrium</taxon>
    </lineage>
</organism>
<name>A0A6A6UUX1_9PEZI</name>
<protein>
    <submittedName>
        <fullName evidence="1">Uncharacterized protein</fullName>
    </submittedName>
</protein>
<accession>A0A6A6UUX1</accession>
<evidence type="ECO:0000313" key="1">
    <source>
        <dbReference type="EMBL" id="KAF2674868.1"/>
    </source>
</evidence>
<evidence type="ECO:0000313" key="2">
    <source>
        <dbReference type="Proteomes" id="UP000799302"/>
    </source>
</evidence>
<gene>
    <name evidence="1" type="ORF">BT63DRAFT_449857</name>
</gene>
<proteinExistence type="predicted"/>
<sequence length="175" mass="19252">MREERLPTNAAGEEPTTNEIMSRFNIQVVNPRLMAGNMPPTTLLQTLNGPFGGDLAGAATVQEITQARESIEELLASVNEQLDSLQQPGSDLVADAVPVVRDDLQNLENEPITSRRYLKRILEEVDLAKELMTDGSLNLTSRLLTAESILSAAEDAILGPWSIYHEAIMSRLPRE</sequence>
<reference evidence="1" key="1">
    <citation type="journal article" date="2020" name="Stud. Mycol.">
        <title>101 Dothideomycetes genomes: a test case for predicting lifestyles and emergence of pathogens.</title>
        <authorList>
            <person name="Haridas S."/>
            <person name="Albert R."/>
            <person name="Binder M."/>
            <person name="Bloem J."/>
            <person name="Labutti K."/>
            <person name="Salamov A."/>
            <person name="Andreopoulos B."/>
            <person name="Baker S."/>
            <person name="Barry K."/>
            <person name="Bills G."/>
            <person name="Bluhm B."/>
            <person name="Cannon C."/>
            <person name="Castanera R."/>
            <person name="Culley D."/>
            <person name="Daum C."/>
            <person name="Ezra D."/>
            <person name="Gonzalez J."/>
            <person name="Henrissat B."/>
            <person name="Kuo A."/>
            <person name="Liang C."/>
            <person name="Lipzen A."/>
            <person name="Lutzoni F."/>
            <person name="Magnuson J."/>
            <person name="Mondo S."/>
            <person name="Nolan M."/>
            <person name="Ohm R."/>
            <person name="Pangilinan J."/>
            <person name="Park H.-J."/>
            <person name="Ramirez L."/>
            <person name="Alfaro M."/>
            <person name="Sun H."/>
            <person name="Tritt A."/>
            <person name="Yoshinaga Y."/>
            <person name="Zwiers L.-H."/>
            <person name="Turgeon B."/>
            <person name="Goodwin S."/>
            <person name="Spatafora J."/>
            <person name="Crous P."/>
            <person name="Grigoriev I."/>
        </authorList>
    </citation>
    <scope>NUCLEOTIDE SEQUENCE</scope>
    <source>
        <strain evidence="1">CBS 115976</strain>
    </source>
</reference>
<dbReference type="Proteomes" id="UP000799302">
    <property type="component" value="Unassembled WGS sequence"/>
</dbReference>